<dbReference type="AlphaFoldDB" id="A0AAN9I4Y2"/>
<evidence type="ECO:0000256" key="1">
    <source>
        <dbReference type="SAM" id="MobiDB-lite"/>
    </source>
</evidence>
<proteinExistence type="predicted"/>
<sequence length="127" mass="14128">MNSNSCNHNSLNLSLLNCGTSREDFVTRKIETLSSLILTHSLSSTQHTLTHSHTTRHRHHLVVRHHLAVDGARSQKKRKAISHSTVADSQTRRSQRKATEPEPSPSLPVAVALLGLLSQTRRFGKVL</sequence>
<protein>
    <submittedName>
        <fullName evidence="2">Uncharacterized protein</fullName>
    </submittedName>
</protein>
<accession>A0AAN9I4Y2</accession>
<comment type="caution">
    <text evidence="2">The sequence shown here is derived from an EMBL/GenBank/DDBJ whole genome shotgun (WGS) entry which is preliminary data.</text>
</comment>
<keyword evidence="3" id="KW-1185">Reference proteome</keyword>
<evidence type="ECO:0000313" key="2">
    <source>
        <dbReference type="EMBL" id="KAK7266167.1"/>
    </source>
</evidence>
<gene>
    <name evidence="2" type="ORF">RIF29_18809</name>
</gene>
<feature type="region of interest" description="Disordered" evidence="1">
    <location>
        <begin position="69"/>
        <end position="106"/>
    </location>
</feature>
<dbReference type="EMBL" id="JAYWIO010000004">
    <property type="protein sequence ID" value="KAK7266167.1"/>
    <property type="molecule type" value="Genomic_DNA"/>
</dbReference>
<name>A0AAN9I4Y2_CROPI</name>
<evidence type="ECO:0000313" key="3">
    <source>
        <dbReference type="Proteomes" id="UP001372338"/>
    </source>
</evidence>
<reference evidence="2 3" key="1">
    <citation type="submission" date="2024-01" db="EMBL/GenBank/DDBJ databases">
        <title>The genomes of 5 underutilized Papilionoideae crops provide insights into root nodulation and disease resistanc.</title>
        <authorList>
            <person name="Yuan L."/>
        </authorList>
    </citation>
    <scope>NUCLEOTIDE SEQUENCE [LARGE SCALE GENOMIC DNA]</scope>
    <source>
        <strain evidence="2">ZHUSHIDOU_FW_LH</strain>
        <tissue evidence="2">Leaf</tissue>
    </source>
</reference>
<dbReference type="Proteomes" id="UP001372338">
    <property type="component" value="Unassembled WGS sequence"/>
</dbReference>
<organism evidence="2 3">
    <name type="scientific">Crotalaria pallida</name>
    <name type="common">Smooth rattlebox</name>
    <name type="synonym">Crotalaria striata</name>
    <dbReference type="NCBI Taxonomy" id="3830"/>
    <lineage>
        <taxon>Eukaryota</taxon>
        <taxon>Viridiplantae</taxon>
        <taxon>Streptophyta</taxon>
        <taxon>Embryophyta</taxon>
        <taxon>Tracheophyta</taxon>
        <taxon>Spermatophyta</taxon>
        <taxon>Magnoliopsida</taxon>
        <taxon>eudicotyledons</taxon>
        <taxon>Gunneridae</taxon>
        <taxon>Pentapetalae</taxon>
        <taxon>rosids</taxon>
        <taxon>fabids</taxon>
        <taxon>Fabales</taxon>
        <taxon>Fabaceae</taxon>
        <taxon>Papilionoideae</taxon>
        <taxon>50 kb inversion clade</taxon>
        <taxon>genistoids sensu lato</taxon>
        <taxon>core genistoids</taxon>
        <taxon>Crotalarieae</taxon>
        <taxon>Crotalaria</taxon>
    </lineage>
</organism>